<sequence length="196" mass="21899">MLQKTTTRPPKAEDERRLTTPVIQRMADVAPATFNDEDLSFDVVWTTGATVRRFDWYHDEYVDETLSTDPAHVRLGRLNGGAPLLNTHAHYDLANVIGSIVPGSVELGDAGGTARVRLADTEDVAIIAAKVKAGIFAISLWAMWCTDFRKSSFRESGAPYWLSIGSHGRFPLYQYPLTRVHRFAIIARTRRRCPAP</sequence>
<comment type="caution">
    <text evidence="1">The sequence shown here is derived from an EMBL/GenBank/DDBJ whole genome shotgun (WGS) entry which is preliminary data.</text>
</comment>
<keyword evidence="2" id="KW-1185">Reference proteome</keyword>
<gene>
    <name evidence="1" type="ORF">JCM17846_18440</name>
</gene>
<accession>A0A5A7N770</accession>
<dbReference type="AlphaFoldDB" id="A0A5A7N770"/>
<evidence type="ECO:0000313" key="1">
    <source>
        <dbReference type="EMBL" id="GER04162.1"/>
    </source>
</evidence>
<organism evidence="1 2">
    <name type="scientific">Iodidimonas nitroreducens</name>
    <dbReference type="NCBI Taxonomy" id="1236968"/>
    <lineage>
        <taxon>Bacteria</taxon>
        <taxon>Pseudomonadati</taxon>
        <taxon>Pseudomonadota</taxon>
        <taxon>Alphaproteobacteria</taxon>
        <taxon>Iodidimonadales</taxon>
        <taxon>Iodidimonadaceae</taxon>
        <taxon>Iodidimonas</taxon>
    </lineage>
</organism>
<dbReference type="EMBL" id="BKCN01000008">
    <property type="protein sequence ID" value="GER04162.1"/>
    <property type="molecule type" value="Genomic_DNA"/>
</dbReference>
<reference evidence="1 2" key="1">
    <citation type="submission" date="2019-09" db="EMBL/GenBank/DDBJ databases">
        <title>NBRP : Genome information of microbial organism related human and environment.</title>
        <authorList>
            <person name="Hattori M."/>
            <person name="Oshima K."/>
            <person name="Inaba H."/>
            <person name="Suda W."/>
            <person name="Sakamoto M."/>
            <person name="Iino T."/>
            <person name="Kitahara M."/>
            <person name="Oshida Y."/>
            <person name="Iida T."/>
            <person name="Kudo T."/>
            <person name="Itoh T."/>
            <person name="Ohkuma M."/>
        </authorList>
    </citation>
    <scope>NUCLEOTIDE SEQUENCE [LARGE SCALE GENOMIC DNA]</scope>
    <source>
        <strain evidence="1 2">Q-1</strain>
    </source>
</reference>
<name>A0A5A7N770_9PROT</name>
<proteinExistence type="predicted"/>
<protein>
    <submittedName>
        <fullName evidence="1">Uncharacterized protein</fullName>
    </submittedName>
</protein>
<dbReference type="Proteomes" id="UP000324996">
    <property type="component" value="Unassembled WGS sequence"/>
</dbReference>
<evidence type="ECO:0000313" key="2">
    <source>
        <dbReference type="Proteomes" id="UP000324996"/>
    </source>
</evidence>